<keyword evidence="6" id="KW-0285">Flavoprotein</keyword>
<dbReference type="InterPro" id="IPR050703">
    <property type="entry name" value="Flavin_MAO"/>
</dbReference>
<dbReference type="InterPro" id="IPR036188">
    <property type="entry name" value="FAD/NAD-bd_sf"/>
</dbReference>
<dbReference type="InterPro" id="IPR002937">
    <property type="entry name" value="Amino_oxidase"/>
</dbReference>
<comment type="similarity">
    <text evidence="2 6">Belongs to the flavin monoamine oxidase family.</text>
</comment>
<dbReference type="Proteomes" id="UP000827549">
    <property type="component" value="Chromosome 2"/>
</dbReference>
<dbReference type="GO" id="GO:0097621">
    <property type="term" value="F:monoamine oxidase activity"/>
    <property type="evidence" value="ECO:0007669"/>
    <property type="project" value="UniProtKB-EC"/>
</dbReference>
<keyword evidence="3 6" id="KW-0560">Oxidoreductase</keyword>
<dbReference type="EMBL" id="CP086715">
    <property type="protein sequence ID" value="WOO79186.1"/>
    <property type="molecule type" value="Genomic_DNA"/>
</dbReference>
<keyword evidence="9" id="KW-1185">Reference proteome</keyword>
<feature type="binding site" evidence="5">
    <location>
        <position position="71"/>
    </location>
    <ligand>
        <name>FAD</name>
        <dbReference type="ChEBI" id="CHEBI:57692"/>
    </ligand>
</feature>
<protein>
    <recommendedName>
        <fullName evidence="6">Amine oxidase</fullName>
        <ecNumber evidence="6">1.4.3.-</ecNumber>
    </recommendedName>
</protein>
<evidence type="ECO:0000313" key="8">
    <source>
        <dbReference type="EMBL" id="WOO79186.1"/>
    </source>
</evidence>
<feature type="binding site" evidence="5">
    <location>
        <begin position="90"/>
        <end position="91"/>
    </location>
    <ligand>
        <name>FAD</name>
        <dbReference type="ChEBI" id="CHEBI:57692"/>
    </ligand>
</feature>
<dbReference type="Gene3D" id="3.50.50.60">
    <property type="entry name" value="FAD/NAD(P)-binding domain"/>
    <property type="match status" value="1"/>
</dbReference>
<evidence type="ECO:0000256" key="1">
    <source>
        <dbReference type="ARBA" id="ARBA00001974"/>
    </source>
</evidence>
<accession>A0AAF0Y7K6</accession>
<evidence type="ECO:0000256" key="6">
    <source>
        <dbReference type="RuleBase" id="RU362067"/>
    </source>
</evidence>
<feature type="domain" description="Amine oxidase" evidence="7">
    <location>
        <begin position="70"/>
        <end position="520"/>
    </location>
</feature>
<dbReference type="AlphaFoldDB" id="A0AAF0Y7K6"/>
<dbReference type="PRINTS" id="PR00757">
    <property type="entry name" value="AMINEOXDASEF"/>
</dbReference>
<dbReference type="SUPFAM" id="SSF51905">
    <property type="entry name" value="FAD/NAD(P)-binding domain"/>
    <property type="match status" value="1"/>
</dbReference>
<evidence type="ECO:0000259" key="7">
    <source>
        <dbReference type="Pfam" id="PF01593"/>
    </source>
</evidence>
<dbReference type="InterPro" id="IPR001613">
    <property type="entry name" value="Flavin_amine_oxidase"/>
</dbReference>
<proteinExistence type="inferred from homology"/>
<dbReference type="PANTHER" id="PTHR43563">
    <property type="entry name" value="AMINE OXIDASE"/>
    <property type="match status" value="1"/>
</dbReference>
<dbReference type="GeneID" id="87805967"/>
<comment type="cofactor">
    <cofactor evidence="1 6">
        <name>FAD</name>
        <dbReference type="ChEBI" id="CHEBI:57692"/>
    </cofactor>
</comment>
<evidence type="ECO:0000256" key="5">
    <source>
        <dbReference type="PIRSR" id="PIRSR601613-1"/>
    </source>
</evidence>
<dbReference type="SUPFAM" id="SSF54373">
    <property type="entry name" value="FAD-linked reductases, C-terminal domain"/>
    <property type="match status" value="1"/>
</dbReference>
<gene>
    <name evidence="8" type="primary">mao</name>
    <name evidence="8" type="ORF">LOC62_02G002720</name>
</gene>
<feature type="binding site" evidence="5">
    <location>
        <position position="497"/>
    </location>
    <ligand>
        <name>FAD</name>
        <dbReference type="ChEBI" id="CHEBI:57692"/>
    </ligand>
</feature>
<sequence length="543" mass="58840">MSGAVVTRGPGHTVGRLLGLVANALSGTGTRYKAAAVAPHRSISTTTTGLPPLTHLPMTHSDIIVIGGGLSGLSAARKLHEAGKTVTVLEARDRVGGKTWSVRTKAGGNVELGAAWINEHTQPTITRLAEEAGNRYFEQNVDGSAIVYHSRSGERALFPGATVNELDPKDPLYTLKTQLQALSDSVDLADVSRTPNAQELDELSAYTWFREAGATPQQIHEDLEPIVGTIWGGTAREISFLYLLHYVKTCGGWVSLISDNHKGGQYQRTRNGNQSMSLYLASLLPEGTVRLEHPVSSVTRTRDIVVVGTRSGASFTADAVILALPTPLYSNIRFEPQLPLLQRQAVERSFVGYYCKVILVYDRPWWYEAGYSGSSFLPDGHVAITLDSSDGIYARGLDARGMAPRQYSLTCFVTDQRGLKWSQLPKAERHAAVIAEVGAAFQRPQDAAHPVEIFELEWINQEWSRGAPVALYPPGQFLLLAQASGAPTDRLFFAGTENSPSWKGYMEGAVIAGRNAAGQAIEWLNGPGRKGKLRRGEVVAGKL</sequence>
<feature type="binding site" evidence="5">
    <location>
        <position position="412"/>
    </location>
    <ligand>
        <name>substrate</name>
    </ligand>
</feature>
<dbReference type="Gene3D" id="3.90.660.10">
    <property type="match status" value="1"/>
</dbReference>
<evidence type="ECO:0000313" key="9">
    <source>
        <dbReference type="Proteomes" id="UP000827549"/>
    </source>
</evidence>
<dbReference type="Pfam" id="PF01593">
    <property type="entry name" value="Amino_oxidase"/>
    <property type="match status" value="1"/>
</dbReference>
<dbReference type="Gene3D" id="1.10.405.10">
    <property type="entry name" value="Guanine Nucleotide Dissociation Inhibitor, domain 1"/>
    <property type="match status" value="1"/>
</dbReference>
<dbReference type="PANTHER" id="PTHR43563:SF14">
    <property type="entry name" value="AMINE OXIDASE"/>
    <property type="match status" value="1"/>
</dbReference>
<feature type="binding site" evidence="5">
    <location>
        <position position="295"/>
    </location>
    <ligand>
        <name>FAD</name>
        <dbReference type="ChEBI" id="CHEBI:57692"/>
    </ligand>
</feature>
<evidence type="ECO:0000256" key="2">
    <source>
        <dbReference type="ARBA" id="ARBA00005995"/>
    </source>
</evidence>
<keyword evidence="6" id="KW-0274">FAD</keyword>
<name>A0AAF0Y7K6_9TREE</name>
<dbReference type="RefSeq" id="XP_062625218.1">
    <property type="nucleotide sequence ID" value="XM_062769234.1"/>
</dbReference>
<evidence type="ECO:0000256" key="4">
    <source>
        <dbReference type="ARBA" id="ARBA00048448"/>
    </source>
</evidence>
<reference evidence="8" key="1">
    <citation type="submission" date="2023-10" db="EMBL/GenBank/DDBJ databases">
        <authorList>
            <person name="Noh H."/>
        </authorList>
    </citation>
    <scope>NUCLEOTIDE SEQUENCE</scope>
    <source>
        <strain evidence="8">DUCC4014</strain>
    </source>
</reference>
<dbReference type="EC" id="1.4.3.-" evidence="6"/>
<evidence type="ECO:0000256" key="3">
    <source>
        <dbReference type="ARBA" id="ARBA00023002"/>
    </source>
</evidence>
<comment type="catalytic activity">
    <reaction evidence="4">
        <text>a secondary aliphatic amine + O2 + H2O = a primary amine + an aldehyde + H2O2</text>
        <dbReference type="Rhea" id="RHEA:26414"/>
        <dbReference type="ChEBI" id="CHEBI:15377"/>
        <dbReference type="ChEBI" id="CHEBI:15379"/>
        <dbReference type="ChEBI" id="CHEBI:16240"/>
        <dbReference type="ChEBI" id="CHEBI:17478"/>
        <dbReference type="ChEBI" id="CHEBI:58855"/>
        <dbReference type="ChEBI" id="CHEBI:65296"/>
        <dbReference type="EC" id="1.4.3.4"/>
    </reaction>
</comment>
<organism evidence="8 9">
    <name type="scientific">Vanrija pseudolonga</name>
    <dbReference type="NCBI Taxonomy" id="143232"/>
    <lineage>
        <taxon>Eukaryota</taxon>
        <taxon>Fungi</taxon>
        <taxon>Dikarya</taxon>
        <taxon>Basidiomycota</taxon>
        <taxon>Agaricomycotina</taxon>
        <taxon>Tremellomycetes</taxon>
        <taxon>Trichosporonales</taxon>
        <taxon>Trichosporonaceae</taxon>
        <taxon>Vanrija</taxon>
    </lineage>
</organism>